<evidence type="ECO:0000313" key="1">
    <source>
        <dbReference type="EMBL" id="TKR88954.1"/>
    </source>
</evidence>
<reference evidence="1 2" key="2">
    <citation type="journal article" date="2019" name="G3 (Bethesda)">
        <title>Hybrid Assembly of the Genome of the Entomopathogenic Nematode Steinernema carpocapsae Identifies the X-Chromosome.</title>
        <authorList>
            <person name="Serra L."/>
            <person name="Macchietto M."/>
            <person name="Macias-Munoz A."/>
            <person name="McGill C.J."/>
            <person name="Rodriguez I.M."/>
            <person name="Rodriguez B."/>
            <person name="Murad R."/>
            <person name="Mortazavi A."/>
        </authorList>
    </citation>
    <scope>NUCLEOTIDE SEQUENCE [LARGE SCALE GENOMIC DNA]</scope>
    <source>
        <strain evidence="1 2">ALL</strain>
    </source>
</reference>
<reference evidence="1 2" key="1">
    <citation type="journal article" date="2015" name="Genome Biol.">
        <title>Comparative genomics of Steinernema reveals deeply conserved gene regulatory networks.</title>
        <authorList>
            <person name="Dillman A.R."/>
            <person name="Macchietto M."/>
            <person name="Porter C.F."/>
            <person name="Rogers A."/>
            <person name="Williams B."/>
            <person name="Antoshechkin I."/>
            <person name="Lee M.M."/>
            <person name="Goodwin Z."/>
            <person name="Lu X."/>
            <person name="Lewis E.E."/>
            <person name="Goodrich-Blair H."/>
            <person name="Stock S.P."/>
            <person name="Adams B.J."/>
            <person name="Sternberg P.W."/>
            <person name="Mortazavi A."/>
        </authorList>
    </citation>
    <scope>NUCLEOTIDE SEQUENCE [LARGE SCALE GENOMIC DNA]</scope>
    <source>
        <strain evidence="1 2">ALL</strain>
    </source>
</reference>
<dbReference type="AlphaFoldDB" id="A0A4U5P034"/>
<dbReference type="EMBL" id="AZBU02000003">
    <property type="protein sequence ID" value="TKR88954.1"/>
    <property type="molecule type" value="Genomic_DNA"/>
</dbReference>
<name>A0A4U5P034_STECR</name>
<sequence length="137" mass="15346">MSKYGSRIEYSSSYRSDFERIINDAASVYPFPMVLMMSVFYDYDGPAIIGYPTPTTMSYAGVYWPTNGNSKKRSPLTPFNATGLLGRFVQKLGRITSTSSLDCEPTVITPIALLIKLRKMQLSKQTAVNLKHADWSL</sequence>
<dbReference type="Proteomes" id="UP000298663">
    <property type="component" value="Unassembled WGS sequence"/>
</dbReference>
<comment type="caution">
    <text evidence="1">The sequence shown here is derived from an EMBL/GenBank/DDBJ whole genome shotgun (WGS) entry which is preliminary data.</text>
</comment>
<accession>A0A4U5P034</accession>
<evidence type="ECO:0000313" key="2">
    <source>
        <dbReference type="Proteomes" id="UP000298663"/>
    </source>
</evidence>
<organism evidence="1 2">
    <name type="scientific">Steinernema carpocapsae</name>
    <name type="common">Entomopathogenic nematode</name>
    <dbReference type="NCBI Taxonomy" id="34508"/>
    <lineage>
        <taxon>Eukaryota</taxon>
        <taxon>Metazoa</taxon>
        <taxon>Ecdysozoa</taxon>
        <taxon>Nematoda</taxon>
        <taxon>Chromadorea</taxon>
        <taxon>Rhabditida</taxon>
        <taxon>Tylenchina</taxon>
        <taxon>Panagrolaimomorpha</taxon>
        <taxon>Strongyloidoidea</taxon>
        <taxon>Steinernematidae</taxon>
        <taxon>Steinernema</taxon>
    </lineage>
</organism>
<proteinExistence type="predicted"/>
<gene>
    <name evidence="1" type="ORF">L596_013121</name>
</gene>
<protein>
    <submittedName>
        <fullName evidence="1">Uncharacterized protein</fullName>
    </submittedName>
</protein>
<keyword evidence="2" id="KW-1185">Reference proteome</keyword>